<sequence length="351" mass="40442">MKILSLDGGGLKGIYTIMMLDKIQKDFNINYHEYFDIIIGTSTGSIIATLLALGVKPSEILNIYEDCYREIFKKKSNRQKPLFDSLYENYGLENAVKKYINDLGYRNLKTKLIIPSVNLSDSKINIIKSYDEIMKKESEQFTLIDAIISSSAAPGYFAPHIVKNKMYVDGSLFSNNPALIGLAESFKLGINDLKKVKLLSLGTGMEEVKFSNSDISNANIKNIFKINSFLDNMIMKFLKIDEKDSGLISMAFPLIKTTMKTSVENTEYILDKILDEKNYVRINDKSKKLKIDEIPTELIKNINDYYINNHYDKLEIFFKEELSELEIIEKKSWFKKKMYILAEKIRKFSMN</sequence>
<dbReference type="GO" id="GO:0019369">
    <property type="term" value="P:arachidonate metabolic process"/>
    <property type="evidence" value="ECO:0007669"/>
    <property type="project" value="TreeGrafter"/>
</dbReference>
<feature type="active site" description="Proton acceptor" evidence="4">
    <location>
        <position position="169"/>
    </location>
</feature>
<dbReference type="GO" id="GO:0016020">
    <property type="term" value="C:membrane"/>
    <property type="evidence" value="ECO:0007669"/>
    <property type="project" value="TreeGrafter"/>
</dbReference>
<evidence type="ECO:0000256" key="4">
    <source>
        <dbReference type="PROSITE-ProRule" id="PRU01161"/>
    </source>
</evidence>
<dbReference type="KEGG" id="smf:Smon_0564"/>
<keyword evidence="3 4" id="KW-0443">Lipid metabolism</keyword>
<accession>D1AXL7</accession>
<dbReference type="GO" id="GO:0047499">
    <property type="term" value="F:calcium-independent phospholipase A2 activity"/>
    <property type="evidence" value="ECO:0007669"/>
    <property type="project" value="TreeGrafter"/>
</dbReference>
<comment type="caution">
    <text evidence="4">Lacks conserved residue(s) required for the propagation of feature annotation.</text>
</comment>
<dbReference type="Gene3D" id="3.40.1090.10">
    <property type="entry name" value="Cytosolic phospholipase A2 catalytic domain"/>
    <property type="match status" value="1"/>
</dbReference>
<evidence type="ECO:0000256" key="3">
    <source>
        <dbReference type="ARBA" id="ARBA00023098"/>
    </source>
</evidence>
<dbReference type="eggNOG" id="COG3621">
    <property type="taxonomic scope" value="Bacteria"/>
</dbReference>
<protein>
    <submittedName>
        <fullName evidence="6">Patatin</fullName>
    </submittedName>
</protein>
<organism evidence="6 7">
    <name type="scientific">Streptobacillus moniliformis (strain ATCC 14647 / DSM 12112 / NCTC 10651 / 9901)</name>
    <dbReference type="NCBI Taxonomy" id="519441"/>
    <lineage>
        <taxon>Bacteria</taxon>
        <taxon>Fusobacteriati</taxon>
        <taxon>Fusobacteriota</taxon>
        <taxon>Fusobacteriia</taxon>
        <taxon>Fusobacteriales</taxon>
        <taxon>Leptotrichiaceae</taxon>
        <taxon>Streptobacillus</taxon>
    </lineage>
</organism>
<keyword evidence="1 4" id="KW-0378">Hydrolase</keyword>
<dbReference type="PROSITE" id="PS51635">
    <property type="entry name" value="PNPLA"/>
    <property type="match status" value="1"/>
</dbReference>
<dbReference type="PANTHER" id="PTHR24185:SF1">
    <property type="entry name" value="CALCIUM-INDEPENDENT PHOSPHOLIPASE A2-GAMMA"/>
    <property type="match status" value="1"/>
</dbReference>
<feature type="domain" description="PNPLA" evidence="5">
    <location>
        <begin position="4"/>
        <end position="182"/>
    </location>
</feature>
<gene>
    <name evidence="6" type="ordered locus">Smon_0564</name>
</gene>
<dbReference type="STRING" id="519441.Smon_0564"/>
<dbReference type="InterPro" id="IPR016035">
    <property type="entry name" value="Acyl_Trfase/lysoPLipase"/>
</dbReference>
<keyword evidence="7" id="KW-1185">Reference proteome</keyword>
<keyword evidence="2 4" id="KW-0442">Lipid degradation</keyword>
<dbReference type="RefSeq" id="WP_012858598.1">
    <property type="nucleotide sequence ID" value="NC_013515.1"/>
</dbReference>
<dbReference type="HOGENOM" id="CLU_000288_144_9_0"/>
<dbReference type="PANTHER" id="PTHR24185">
    <property type="entry name" value="CALCIUM-INDEPENDENT PHOSPHOLIPASE A2-GAMMA"/>
    <property type="match status" value="1"/>
</dbReference>
<evidence type="ECO:0000256" key="2">
    <source>
        <dbReference type="ARBA" id="ARBA00022963"/>
    </source>
</evidence>
<dbReference type="Proteomes" id="UP000002072">
    <property type="component" value="Chromosome"/>
</dbReference>
<proteinExistence type="predicted"/>
<dbReference type="SUPFAM" id="SSF52151">
    <property type="entry name" value="FabD/lysophospholipase-like"/>
    <property type="match status" value="1"/>
</dbReference>
<evidence type="ECO:0000259" key="5">
    <source>
        <dbReference type="PROSITE" id="PS51635"/>
    </source>
</evidence>
<dbReference type="GeneID" id="29674190"/>
<dbReference type="Pfam" id="PF01734">
    <property type="entry name" value="Patatin"/>
    <property type="match status" value="1"/>
</dbReference>
<feature type="short sequence motif" description="GXSXG" evidence="4">
    <location>
        <begin position="40"/>
        <end position="44"/>
    </location>
</feature>
<reference evidence="6 7" key="1">
    <citation type="journal article" date="2009" name="Stand. Genomic Sci.">
        <title>Complete genome sequence of Streptobacillus moniliformis type strain (9901T).</title>
        <authorList>
            <person name="Nolan M."/>
            <person name="Gronow S."/>
            <person name="Lapidus A."/>
            <person name="Ivanova N."/>
            <person name="Copeland A."/>
            <person name="Lucas S."/>
            <person name="Del Rio T.G."/>
            <person name="Chen F."/>
            <person name="Tice H."/>
            <person name="Pitluck S."/>
            <person name="Cheng J.F."/>
            <person name="Sims D."/>
            <person name="Meincke L."/>
            <person name="Bruce D."/>
            <person name="Goodwin L."/>
            <person name="Brettin T."/>
            <person name="Han C."/>
            <person name="Detter J.C."/>
            <person name="Ovchinikova G."/>
            <person name="Pati A."/>
            <person name="Mavromatis K."/>
            <person name="Mikhailova N."/>
            <person name="Chen A."/>
            <person name="Palaniappan K."/>
            <person name="Land M."/>
            <person name="Hauser L."/>
            <person name="Chang Y.J."/>
            <person name="Jeffries C.D."/>
            <person name="Rohde M."/>
            <person name="Sproer C."/>
            <person name="Goker M."/>
            <person name="Bristow J."/>
            <person name="Eisen J.A."/>
            <person name="Markowitz V."/>
            <person name="Hugenholtz P."/>
            <person name="Kyrpides N.C."/>
            <person name="Klenk H.P."/>
            <person name="Chain P."/>
        </authorList>
    </citation>
    <scope>NUCLEOTIDE SEQUENCE [LARGE SCALE GENOMIC DNA]</scope>
    <source>
        <strain evidence="7">ATCC 14647 / DSM 12112 / NCTC 10651 / 9901</strain>
    </source>
</reference>
<evidence type="ECO:0000313" key="7">
    <source>
        <dbReference type="Proteomes" id="UP000002072"/>
    </source>
</evidence>
<evidence type="ECO:0000313" key="6">
    <source>
        <dbReference type="EMBL" id="ACZ01043.1"/>
    </source>
</evidence>
<dbReference type="GO" id="GO:0016042">
    <property type="term" value="P:lipid catabolic process"/>
    <property type="evidence" value="ECO:0007669"/>
    <property type="project" value="UniProtKB-UniRule"/>
</dbReference>
<feature type="active site" description="Nucleophile" evidence="4">
    <location>
        <position position="42"/>
    </location>
</feature>
<dbReference type="InterPro" id="IPR002641">
    <property type="entry name" value="PNPLA_dom"/>
</dbReference>
<dbReference type="AlphaFoldDB" id="D1AXL7"/>
<name>D1AXL7_STRM9</name>
<feature type="short sequence motif" description="GXGXXG" evidence="4">
    <location>
        <begin position="8"/>
        <end position="13"/>
    </location>
</feature>
<dbReference type="OrthoDB" id="9807112at2"/>
<dbReference type="CDD" id="cd07199">
    <property type="entry name" value="Pat17_PNPLA8_PNPLA9_like"/>
    <property type="match status" value="1"/>
</dbReference>
<dbReference type="EMBL" id="CP001779">
    <property type="protein sequence ID" value="ACZ01043.1"/>
    <property type="molecule type" value="Genomic_DNA"/>
</dbReference>
<evidence type="ECO:0000256" key="1">
    <source>
        <dbReference type="ARBA" id="ARBA00022801"/>
    </source>
</evidence>